<evidence type="ECO:0000313" key="7">
    <source>
        <dbReference type="EMBL" id="OHT15735.1"/>
    </source>
</evidence>
<dbReference type="InterPro" id="IPR016024">
    <property type="entry name" value="ARM-type_fold"/>
</dbReference>
<keyword evidence="7" id="KW-0808">Transferase</keyword>
<feature type="region of interest" description="Disordered" evidence="5">
    <location>
        <begin position="377"/>
        <end position="414"/>
    </location>
</feature>
<dbReference type="SMART" id="SM00220">
    <property type="entry name" value="S_TKc"/>
    <property type="match status" value="1"/>
</dbReference>
<evidence type="ECO:0000256" key="1">
    <source>
        <dbReference type="ARBA" id="ARBA00022527"/>
    </source>
</evidence>
<dbReference type="InterPro" id="IPR051681">
    <property type="entry name" value="Ser/Thr_Kinases-Pseudokinases"/>
</dbReference>
<dbReference type="RefSeq" id="XP_068368871.1">
    <property type="nucleotide sequence ID" value="XM_068497530.1"/>
</dbReference>
<dbReference type="Pfam" id="PF07714">
    <property type="entry name" value="PK_Tyr_Ser-Thr"/>
    <property type="match status" value="1"/>
</dbReference>
<organism evidence="7 8">
    <name type="scientific">Tritrichomonas foetus</name>
    <dbReference type="NCBI Taxonomy" id="1144522"/>
    <lineage>
        <taxon>Eukaryota</taxon>
        <taxon>Metamonada</taxon>
        <taxon>Parabasalia</taxon>
        <taxon>Tritrichomonadida</taxon>
        <taxon>Tritrichomonadidae</taxon>
        <taxon>Tritrichomonas</taxon>
    </lineage>
</organism>
<feature type="compositionally biased region" description="Low complexity" evidence="5">
    <location>
        <begin position="377"/>
        <end position="402"/>
    </location>
</feature>
<dbReference type="GO" id="GO:0005524">
    <property type="term" value="F:ATP binding"/>
    <property type="evidence" value="ECO:0007669"/>
    <property type="project" value="UniProtKB-UniRule"/>
</dbReference>
<keyword evidence="2 4" id="KW-0547">Nucleotide-binding</keyword>
<keyword evidence="1" id="KW-0723">Serine/threonine-protein kinase</keyword>
<keyword evidence="8" id="KW-1185">Reference proteome</keyword>
<dbReference type="OrthoDB" id="4062651at2759"/>
<dbReference type="InterPro" id="IPR011989">
    <property type="entry name" value="ARM-like"/>
</dbReference>
<dbReference type="InterPro" id="IPR011009">
    <property type="entry name" value="Kinase-like_dom_sf"/>
</dbReference>
<dbReference type="AlphaFoldDB" id="A0A1J4KWX4"/>
<dbReference type="VEuPathDB" id="TrichDB:TRFO_13907"/>
<comment type="caution">
    <text evidence="7">The sequence shown here is derived from an EMBL/GenBank/DDBJ whole genome shotgun (WGS) entry which is preliminary data.</text>
</comment>
<reference evidence="7" key="1">
    <citation type="submission" date="2016-10" db="EMBL/GenBank/DDBJ databases">
        <authorList>
            <person name="Benchimol M."/>
            <person name="Almeida L.G."/>
            <person name="Vasconcelos A.T."/>
            <person name="Perreira-Neves A."/>
            <person name="Rosa I.A."/>
            <person name="Tasca T."/>
            <person name="Bogo M.R."/>
            <person name="de Souza W."/>
        </authorList>
    </citation>
    <scope>NUCLEOTIDE SEQUENCE [LARGE SCALE GENOMIC DNA]</scope>
    <source>
        <strain evidence="7">K</strain>
    </source>
</reference>
<dbReference type="SUPFAM" id="SSF56112">
    <property type="entry name" value="Protein kinase-like (PK-like)"/>
    <property type="match status" value="1"/>
</dbReference>
<sequence length="894" mass="102837">MSEAPQQQETGKQRMRIKRHSVADAISLIMRLIQNYPNYIRDISDFQFEKPIGKGGFGQVWLARDLRTGKMCAIKELHSDNLTGRNMSNFVREINTMIKVRERFILPFIGYTIEPPYSIITEYVPNGALYNYVNITRRKQALSGTHLTIIALGICWGMIKLHKHHILHRDLKASNILLDSNYLPIICDFGISRYEPRNGVMTNRIGTMSHMAPEVMFSRNYTLSCDVYSYGFLLYEMADGHNPYRLPLEDIVKAVADNQRPAFLNKEIPKPLIDLIEKCWDNDPTKRPTFYDIFSIFKSGTAYFKGADTTAVKTFAEDLLKEEIDRKTRKKQNYEPPVTMDTNSIIERLQRQYKRVKAIEDQKEKERQALISNQSNLYNQNDSNNQNILNNSNLNGDNGASNKSNGEIDSDEKVSLEAESAELNPIVILKDSSNPHFLTTLDFLAKTITLKQFNSFYVLLFPYFRDAEETNTLCSIMKKFCELIDRDVNFTTCFRNEHFFTALPLNTNETLNHSFDFVYKIFKNRPDLVSRSFFRALGSFMLKIPEKALSLFALYATKFNEIDDPFLIFDFMISYARAFIEIDCGSVFIDILYYLLTNYEDFKKLRLNKVKPIIYVFCKSKSRPVAHAAVCALANLYDDSFETPFNAMCRNILDEGLAKPTISVLLRTKKYPVSRVFCRVLSNALPLSVNVMLKFAAQSVETAKIVAMNSRWQNFAKIDNDKIYRLFLIIFGHPELRQIIGRSPLLPNFLSEYSCSSDPVLIMSLTSCLKRLRVDQFVIENLAAAKLFRNLNVTINKIEDSSVRSSVNSLLDSLARKAYTSEYQLFLPYLMKLLQMRNSNTSEAIAVLVTFSCHKQMAAIFKNSDLVNYFKSLQNTQGYNKAATIFLSNIEKIQ</sequence>
<keyword evidence="3 4" id="KW-0067">ATP-binding</keyword>
<evidence type="ECO:0000256" key="2">
    <source>
        <dbReference type="ARBA" id="ARBA00022741"/>
    </source>
</evidence>
<dbReference type="Gene3D" id="1.10.510.10">
    <property type="entry name" value="Transferase(Phosphotransferase) domain 1"/>
    <property type="match status" value="1"/>
</dbReference>
<dbReference type="InterPro" id="IPR001245">
    <property type="entry name" value="Ser-Thr/Tyr_kinase_cat_dom"/>
</dbReference>
<evidence type="ECO:0000256" key="5">
    <source>
        <dbReference type="SAM" id="MobiDB-lite"/>
    </source>
</evidence>
<accession>A0A1J4KWX4</accession>
<evidence type="ECO:0000256" key="4">
    <source>
        <dbReference type="PROSITE-ProRule" id="PRU10141"/>
    </source>
</evidence>
<dbReference type="GO" id="GO:0004674">
    <property type="term" value="F:protein serine/threonine kinase activity"/>
    <property type="evidence" value="ECO:0007669"/>
    <property type="project" value="UniProtKB-KW"/>
</dbReference>
<keyword evidence="7" id="KW-0418">Kinase</keyword>
<name>A0A1J4KWX4_9EUKA</name>
<dbReference type="CDD" id="cd13999">
    <property type="entry name" value="STKc_MAP3K-like"/>
    <property type="match status" value="1"/>
</dbReference>
<dbReference type="GeneID" id="94832234"/>
<evidence type="ECO:0000313" key="8">
    <source>
        <dbReference type="Proteomes" id="UP000179807"/>
    </source>
</evidence>
<evidence type="ECO:0000259" key="6">
    <source>
        <dbReference type="PROSITE" id="PS50011"/>
    </source>
</evidence>
<dbReference type="PROSITE" id="PS00107">
    <property type="entry name" value="PROTEIN_KINASE_ATP"/>
    <property type="match status" value="1"/>
</dbReference>
<gene>
    <name evidence="7" type="ORF">TRFO_13907</name>
</gene>
<dbReference type="Proteomes" id="UP000179807">
    <property type="component" value="Unassembled WGS sequence"/>
</dbReference>
<feature type="binding site" evidence="4">
    <location>
        <position position="75"/>
    </location>
    <ligand>
        <name>ATP</name>
        <dbReference type="ChEBI" id="CHEBI:30616"/>
    </ligand>
</feature>
<protein>
    <submittedName>
        <fullName evidence="7">TKL family protein kinase</fullName>
    </submittedName>
</protein>
<dbReference type="PANTHER" id="PTHR44329">
    <property type="entry name" value="SERINE/THREONINE-PROTEIN KINASE TNNI3K-RELATED"/>
    <property type="match status" value="1"/>
</dbReference>
<dbReference type="PROSITE" id="PS50011">
    <property type="entry name" value="PROTEIN_KINASE_DOM"/>
    <property type="match status" value="1"/>
</dbReference>
<proteinExistence type="predicted"/>
<dbReference type="InterPro" id="IPR000719">
    <property type="entry name" value="Prot_kinase_dom"/>
</dbReference>
<dbReference type="PRINTS" id="PR00109">
    <property type="entry name" value="TYRKINASE"/>
</dbReference>
<dbReference type="InterPro" id="IPR008271">
    <property type="entry name" value="Ser/Thr_kinase_AS"/>
</dbReference>
<dbReference type="EMBL" id="MLAK01000197">
    <property type="protein sequence ID" value="OHT15735.1"/>
    <property type="molecule type" value="Genomic_DNA"/>
</dbReference>
<dbReference type="SUPFAM" id="SSF48371">
    <property type="entry name" value="ARM repeat"/>
    <property type="match status" value="1"/>
</dbReference>
<dbReference type="PANTHER" id="PTHR44329:SF298">
    <property type="entry name" value="MIXED LINEAGE KINASE DOMAIN-LIKE PROTEIN"/>
    <property type="match status" value="1"/>
</dbReference>
<evidence type="ECO:0000256" key="3">
    <source>
        <dbReference type="ARBA" id="ARBA00022840"/>
    </source>
</evidence>
<feature type="domain" description="Protein kinase" evidence="6">
    <location>
        <begin position="46"/>
        <end position="304"/>
    </location>
</feature>
<dbReference type="InterPro" id="IPR017441">
    <property type="entry name" value="Protein_kinase_ATP_BS"/>
</dbReference>
<dbReference type="Gene3D" id="1.25.10.10">
    <property type="entry name" value="Leucine-rich Repeat Variant"/>
    <property type="match status" value="1"/>
</dbReference>
<dbReference type="PROSITE" id="PS00108">
    <property type="entry name" value="PROTEIN_KINASE_ST"/>
    <property type="match status" value="1"/>
</dbReference>